<dbReference type="SUPFAM" id="SSF46785">
    <property type="entry name" value="Winged helix' DNA-binding domain"/>
    <property type="match status" value="1"/>
</dbReference>
<dbReference type="GO" id="GO:1990414">
    <property type="term" value="P:replication-born double-strand break repair via sister chromatid exchange"/>
    <property type="evidence" value="ECO:0007669"/>
    <property type="project" value="TreeGrafter"/>
</dbReference>
<proteinExistence type="inferred from homology"/>
<reference evidence="7" key="1">
    <citation type="submission" date="2021-02" db="EMBL/GenBank/DDBJ databases">
        <authorList>
            <person name="Syme A R."/>
            <person name="Syme A R."/>
            <person name="Moolhuijzen P."/>
        </authorList>
    </citation>
    <scope>NUCLEOTIDE SEQUENCE</scope>
    <source>
        <strain evidence="7">W1-1</strain>
    </source>
</reference>
<evidence type="ECO:0000256" key="2">
    <source>
        <dbReference type="ARBA" id="ARBA00009870"/>
    </source>
</evidence>
<dbReference type="AlphaFoldDB" id="A0A6S6V7B8"/>
<dbReference type="PANTHER" id="PTHR12585">
    <property type="entry name" value="SCC1 / RAD21 FAMILY MEMBER"/>
    <property type="match status" value="1"/>
</dbReference>
<comment type="similarity">
    <text evidence="2">Belongs to the rad21 family.</text>
</comment>
<dbReference type="Pfam" id="PF04824">
    <property type="entry name" value="Rad21_Rec8"/>
    <property type="match status" value="1"/>
</dbReference>
<dbReference type="InterPro" id="IPR039781">
    <property type="entry name" value="Rad21/Rec8-like"/>
</dbReference>
<feature type="region of interest" description="Disordered" evidence="4">
    <location>
        <begin position="410"/>
        <end position="435"/>
    </location>
</feature>
<dbReference type="InterPro" id="IPR036390">
    <property type="entry name" value="WH_DNA-bd_sf"/>
</dbReference>
<feature type="domain" description="Rad21/Rec8-like protein N-terminal" evidence="6">
    <location>
        <begin position="1"/>
        <end position="105"/>
    </location>
</feature>
<evidence type="ECO:0000256" key="1">
    <source>
        <dbReference type="ARBA" id="ARBA00004123"/>
    </source>
</evidence>
<sequence length="645" mass="71025">MFLPEDLLFKQGALAHVWLASNQQKKLTKAQVLQHKIPESCEVIIRPEVAAGGPLALRLNAQLLLGEVRIYHKKAHYLQDDCNEALWKIKMAFRPGNIDLPAQTHVANPTNLILPDQITDLDLLAPMPDPSFLFSQPISGSVDLGNTTLPDWDNSQFLSGSIEQARMEPMELPDDDLNLDIGEYDDFDRPAAFDEGTSIELGRNAPMERHQSEDFTALDKNLDDDLGLDIGEDPPTELAHAADVELNLGLGDDDDITMGGMTETGLPASSIAGDLPMRQREESPLSELGEEEATRLEQEIAEQNTTVFEPEPEHEEEEEESIHQARAKRRRVIGADAETMISSHQLREQQNNREKILKPASFLPRDPLLMALLNMQRSGGFVSSILGDGRSQGWAPELRGILSLEVISRPAQKRKRDNTAAEPGTPEDDVAAEGEKTPQLQLEFDQDEPTLGADDMGLGGDNNTTIAGSDDIIQLPDEPGFQQRGEEQGEEEDMFSPVPDNFDDTTAPLVHPSEAGPISLGTKHAVHFLREQFGPEAEESEAERQKNSIVFQDMFPETRTSRNDATKMFFEMLVLATKDAIKVEQPVNQLGGPLRIRAKRGLWGQWAETGASGELPSQAQASPAREVDAPAEAMFQGPPEVSVSA</sequence>
<dbReference type="PANTHER" id="PTHR12585:SF69">
    <property type="entry name" value="FI11703P"/>
    <property type="match status" value="1"/>
</dbReference>
<gene>
    <name evidence="7" type="ORF">PTTW11_01048</name>
</gene>
<dbReference type="GO" id="GO:0030892">
    <property type="term" value="C:mitotic cohesin complex"/>
    <property type="evidence" value="ECO:0007669"/>
    <property type="project" value="TreeGrafter"/>
</dbReference>
<dbReference type="GO" id="GO:0007064">
    <property type="term" value="P:mitotic sister chromatid cohesion"/>
    <property type="evidence" value="ECO:0007669"/>
    <property type="project" value="TreeGrafter"/>
</dbReference>
<dbReference type="Gene3D" id="1.10.10.580">
    <property type="entry name" value="Structural maintenance of chromosome 1. Chain E"/>
    <property type="match status" value="1"/>
</dbReference>
<comment type="subcellular location">
    <subcellularLocation>
        <location evidence="1">Nucleus</location>
    </subcellularLocation>
</comment>
<dbReference type="GO" id="GO:0003682">
    <property type="term" value="F:chromatin binding"/>
    <property type="evidence" value="ECO:0007669"/>
    <property type="project" value="TreeGrafter"/>
</dbReference>
<dbReference type="InterPro" id="IPR006910">
    <property type="entry name" value="Rad21_Rec8_N"/>
</dbReference>
<evidence type="ECO:0000259" key="6">
    <source>
        <dbReference type="Pfam" id="PF04825"/>
    </source>
</evidence>
<dbReference type="EMBL" id="HG992977">
    <property type="protein sequence ID" value="CAE7000271.1"/>
    <property type="molecule type" value="Genomic_DNA"/>
</dbReference>
<dbReference type="InterPro" id="IPR023093">
    <property type="entry name" value="ScpA-like_C"/>
</dbReference>
<dbReference type="GO" id="GO:0005634">
    <property type="term" value="C:nucleus"/>
    <property type="evidence" value="ECO:0007669"/>
    <property type="project" value="UniProtKB-SubCell"/>
</dbReference>
<dbReference type="Pfam" id="PF04825">
    <property type="entry name" value="Rad21_Rec8_N"/>
    <property type="match status" value="1"/>
</dbReference>
<evidence type="ECO:0000259" key="5">
    <source>
        <dbReference type="Pfam" id="PF04824"/>
    </source>
</evidence>
<accession>A0A6S6V7B8</accession>
<feature type="region of interest" description="Disordered" evidence="4">
    <location>
        <begin position="607"/>
        <end position="645"/>
    </location>
</feature>
<dbReference type="InterPro" id="IPR006909">
    <property type="entry name" value="Rad21/Rec8_C_eu"/>
</dbReference>
<dbReference type="CDD" id="cd21788">
    <property type="entry name" value="Rad21_Rec8_M_SpRad21p-like"/>
    <property type="match status" value="1"/>
</dbReference>
<name>A0A6S6V7B8_9PLEO</name>
<keyword evidence="3" id="KW-0539">Nucleus</keyword>
<organism evidence="7 8">
    <name type="scientific">Pyrenophora teres f. teres</name>
    <dbReference type="NCBI Taxonomy" id="97479"/>
    <lineage>
        <taxon>Eukaryota</taxon>
        <taxon>Fungi</taxon>
        <taxon>Dikarya</taxon>
        <taxon>Ascomycota</taxon>
        <taxon>Pezizomycotina</taxon>
        <taxon>Dothideomycetes</taxon>
        <taxon>Pleosporomycetidae</taxon>
        <taxon>Pleosporales</taxon>
        <taxon>Pleosporineae</taxon>
        <taxon>Pleosporaceae</taxon>
        <taxon>Pyrenophora</taxon>
    </lineage>
</organism>
<feature type="domain" description="Rad21/Rec8-like protein C-terminal eukaryotic" evidence="5">
    <location>
        <begin position="553"/>
        <end position="585"/>
    </location>
</feature>
<evidence type="ECO:0000256" key="4">
    <source>
        <dbReference type="SAM" id="MobiDB-lite"/>
    </source>
</evidence>
<evidence type="ECO:0000313" key="7">
    <source>
        <dbReference type="EMBL" id="CAE7000271.1"/>
    </source>
</evidence>
<dbReference type="Proteomes" id="UP000472372">
    <property type="component" value="Chromosome 1"/>
</dbReference>
<evidence type="ECO:0000256" key="3">
    <source>
        <dbReference type="ARBA" id="ARBA00023242"/>
    </source>
</evidence>
<protein>
    <submittedName>
        <fullName evidence="7">Double-strand-break repair protein rad21 protein</fullName>
    </submittedName>
</protein>
<evidence type="ECO:0000313" key="8">
    <source>
        <dbReference type="Proteomes" id="UP000472372"/>
    </source>
</evidence>
<dbReference type="FunFam" id="1.10.10.580:FF:000004">
    <property type="entry name" value="Double-strand-break repair protein rad21"/>
    <property type="match status" value="1"/>
</dbReference>